<gene>
    <name evidence="2" type="ORF">QR680_001042</name>
</gene>
<feature type="transmembrane region" description="Helical" evidence="1">
    <location>
        <begin position="157"/>
        <end position="180"/>
    </location>
</feature>
<evidence type="ECO:0000313" key="3">
    <source>
        <dbReference type="Proteomes" id="UP001175271"/>
    </source>
</evidence>
<accession>A0AA39LER0</accession>
<evidence type="ECO:0000313" key="2">
    <source>
        <dbReference type="EMBL" id="KAK0394981.1"/>
    </source>
</evidence>
<dbReference type="AlphaFoldDB" id="A0AA39LER0"/>
<reference evidence="2" key="1">
    <citation type="submission" date="2023-06" db="EMBL/GenBank/DDBJ databases">
        <title>Genomic analysis of the entomopathogenic nematode Steinernema hermaphroditum.</title>
        <authorList>
            <person name="Schwarz E.M."/>
            <person name="Heppert J.K."/>
            <person name="Baniya A."/>
            <person name="Schwartz H.T."/>
            <person name="Tan C.-H."/>
            <person name="Antoshechkin I."/>
            <person name="Sternberg P.W."/>
            <person name="Goodrich-Blair H."/>
            <person name="Dillman A.R."/>
        </authorList>
    </citation>
    <scope>NUCLEOTIDE SEQUENCE</scope>
    <source>
        <strain evidence="2">PS9179</strain>
        <tissue evidence="2">Whole animal</tissue>
    </source>
</reference>
<protein>
    <submittedName>
        <fullName evidence="2">Uncharacterized protein</fullName>
    </submittedName>
</protein>
<feature type="transmembrane region" description="Helical" evidence="1">
    <location>
        <begin position="74"/>
        <end position="92"/>
    </location>
</feature>
<feature type="transmembrane region" description="Helical" evidence="1">
    <location>
        <begin position="42"/>
        <end position="62"/>
    </location>
</feature>
<evidence type="ECO:0000256" key="1">
    <source>
        <dbReference type="SAM" id="Phobius"/>
    </source>
</evidence>
<feature type="transmembrane region" description="Helical" evidence="1">
    <location>
        <begin position="244"/>
        <end position="271"/>
    </location>
</feature>
<keyword evidence="1" id="KW-0812">Transmembrane</keyword>
<feature type="transmembrane region" description="Helical" evidence="1">
    <location>
        <begin position="200"/>
        <end position="223"/>
    </location>
</feature>
<dbReference type="Proteomes" id="UP001175271">
    <property type="component" value="Unassembled WGS sequence"/>
</dbReference>
<keyword evidence="3" id="KW-1185">Reference proteome</keyword>
<proteinExistence type="predicted"/>
<comment type="caution">
    <text evidence="2">The sequence shown here is derived from an EMBL/GenBank/DDBJ whole genome shotgun (WGS) entry which is preliminary data.</text>
</comment>
<keyword evidence="1" id="KW-1133">Transmembrane helix</keyword>
<organism evidence="2 3">
    <name type="scientific">Steinernema hermaphroditum</name>
    <dbReference type="NCBI Taxonomy" id="289476"/>
    <lineage>
        <taxon>Eukaryota</taxon>
        <taxon>Metazoa</taxon>
        <taxon>Ecdysozoa</taxon>
        <taxon>Nematoda</taxon>
        <taxon>Chromadorea</taxon>
        <taxon>Rhabditida</taxon>
        <taxon>Tylenchina</taxon>
        <taxon>Panagrolaimomorpha</taxon>
        <taxon>Strongyloidoidea</taxon>
        <taxon>Steinernematidae</taxon>
        <taxon>Steinernema</taxon>
    </lineage>
</organism>
<sequence length="350" mass="39290">MEMNRPYFIRIIHFRCSLLSQHDSMSNETICNNHTMMSIAQYTTIAGGITGLALGSMAFVFVKNNRTFHPHLKVSIMALLIGLLLSSTILSVNSAEMSTMSPGCREMETQKGAVCVRHKLLPMTMIAPSTTSLLLLNGERMVALFITRYDWVIDGRVVAVTASAPILMLIAEVVYFFVFAQEDGYLACSWHNVIRAATPIQIIWLTSIGLLVLSILLLAAATFKRYRAIRHYHKFIRAKLMERIYSAIYPFAITSAFLLYSTSTCVATFYFQDSIYSELAAKASHILHILIQPSIVVLARPKILSQKDFSLWDFCVCDGQWLKRIDSKKWAHSVRQQTVAAVGCSKGQSQ</sequence>
<keyword evidence="1" id="KW-0472">Membrane</keyword>
<dbReference type="EMBL" id="JAUCMV010000005">
    <property type="protein sequence ID" value="KAK0394981.1"/>
    <property type="molecule type" value="Genomic_DNA"/>
</dbReference>
<name>A0AA39LER0_9BILA</name>